<dbReference type="PANTHER" id="PTHR23308">
    <property type="entry name" value="NUCLEAR INHIBITOR OF PROTEIN PHOSPHATASE-1"/>
    <property type="match status" value="1"/>
</dbReference>
<evidence type="ECO:0000313" key="3">
    <source>
        <dbReference type="Proteomes" id="UP000009080"/>
    </source>
</evidence>
<dbReference type="AlphaFoldDB" id="C5BR10"/>
<dbReference type="RefSeq" id="WP_015819605.1">
    <property type="nucleotide sequence ID" value="NC_012997.1"/>
</dbReference>
<accession>C5BR10</accession>
<reference evidence="2 3" key="1">
    <citation type="journal article" date="2009" name="PLoS ONE">
        <title>The complete genome of Teredinibacter turnerae T7901: an intracellular endosymbiont of marine wood-boring bivalves (shipworms).</title>
        <authorList>
            <person name="Yang J.C."/>
            <person name="Madupu R."/>
            <person name="Durkin A.S."/>
            <person name="Ekborg N.A."/>
            <person name="Pedamallu C.S."/>
            <person name="Hostetler J.B."/>
            <person name="Radune D."/>
            <person name="Toms B.S."/>
            <person name="Henrissat B."/>
            <person name="Coutinho P.M."/>
            <person name="Schwarz S."/>
            <person name="Field L."/>
            <person name="Trindade-Silva A.E."/>
            <person name="Soares C.A.G."/>
            <person name="Elshahawi S."/>
            <person name="Hanora A."/>
            <person name="Schmidt E.W."/>
            <person name="Haygood M.G."/>
            <person name="Posfai J."/>
            <person name="Benner J."/>
            <person name="Madinger C."/>
            <person name="Nove J."/>
            <person name="Anton B."/>
            <person name="Chaudhary K."/>
            <person name="Foster J."/>
            <person name="Holman A."/>
            <person name="Kumar S."/>
            <person name="Lessard P.A."/>
            <person name="Luyten Y.A."/>
            <person name="Slatko B."/>
            <person name="Wood N."/>
            <person name="Wu B."/>
            <person name="Teplitski M."/>
            <person name="Mougous J.D."/>
            <person name="Ward N."/>
            <person name="Eisen J.A."/>
            <person name="Badger J.H."/>
            <person name="Distel D.L."/>
        </authorList>
    </citation>
    <scope>NUCLEOTIDE SEQUENCE [LARGE SCALE GENOMIC DNA]</scope>
    <source>
        <strain evidence="3">ATCC 39867 / T7901</strain>
    </source>
</reference>
<gene>
    <name evidence="2" type="ordered locus">TERTU_1086</name>
</gene>
<feature type="domain" description="FHA" evidence="1">
    <location>
        <begin position="23"/>
        <end position="79"/>
    </location>
</feature>
<dbReference type="EMBL" id="CP001614">
    <property type="protein sequence ID" value="ACR13491.1"/>
    <property type="molecule type" value="Genomic_DNA"/>
</dbReference>
<dbReference type="KEGG" id="ttu:TERTU_1086"/>
<keyword evidence="3" id="KW-1185">Reference proteome</keyword>
<dbReference type="CDD" id="cd00060">
    <property type="entry name" value="FHA"/>
    <property type="match status" value="1"/>
</dbReference>
<dbReference type="OrthoDB" id="151099at2"/>
<dbReference type="eggNOG" id="COG1716">
    <property type="taxonomic scope" value="Bacteria"/>
</dbReference>
<name>C5BR10_TERTT</name>
<dbReference type="InterPro" id="IPR000253">
    <property type="entry name" value="FHA_dom"/>
</dbReference>
<protein>
    <submittedName>
        <fullName evidence="2">FHA domain protein</fullName>
    </submittedName>
</protein>
<dbReference type="SMART" id="SM00240">
    <property type="entry name" value="FHA"/>
    <property type="match status" value="1"/>
</dbReference>
<dbReference type="Pfam" id="PF00498">
    <property type="entry name" value="FHA"/>
    <property type="match status" value="1"/>
</dbReference>
<dbReference type="HOGENOM" id="CLU_2093934_0_0_6"/>
<dbReference type="Gene3D" id="2.60.200.20">
    <property type="match status" value="1"/>
</dbReference>
<organism evidence="2 3">
    <name type="scientific">Teredinibacter turnerae (strain ATCC 39867 / T7901)</name>
    <dbReference type="NCBI Taxonomy" id="377629"/>
    <lineage>
        <taxon>Bacteria</taxon>
        <taxon>Pseudomonadati</taxon>
        <taxon>Pseudomonadota</taxon>
        <taxon>Gammaproteobacteria</taxon>
        <taxon>Cellvibrionales</taxon>
        <taxon>Cellvibrionaceae</taxon>
        <taxon>Teredinibacter</taxon>
    </lineage>
</organism>
<sequence length="119" mass="13731">MATLAQLVDDVVVHKFEVASTDVTLGRHPENTVTIDDSAVSSHHARITQKANEYFPEYIEYFIEDCGSTNGTYINDLRIQGKKRLHNNDIVRLAWNRFKFLDEKESDMEKTVQMLNKTI</sequence>
<dbReference type="STRING" id="377629.TERTU_1086"/>
<evidence type="ECO:0000259" key="1">
    <source>
        <dbReference type="PROSITE" id="PS50006"/>
    </source>
</evidence>
<evidence type="ECO:0000313" key="2">
    <source>
        <dbReference type="EMBL" id="ACR13491.1"/>
    </source>
</evidence>
<dbReference type="PROSITE" id="PS50006">
    <property type="entry name" value="FHA_DOMAIN"/>
    <property type="match status" value="1"/>
</dbReference>
<dbReference type="SUPFAM" id="SSF49879">
    <property type="entry name" value="SMAD/FHA domain"/>
    <property type="match status" value="1"/>
</dbReference>
<dbReference type="Proteomes" id="UP000009080">
    <property type="component" value="Chromosome"/>
</dbReference>
<dbReference type="InterPro" id="IPR050923">
    <property type="entry name" value="Cell_Proc_Reg/RNA_Proc"/>
</dbReference>
<proteinExistence type="predicted"/>
<dbReference type="InterPro" id="IPR008984">
    <property type="entry name" value="SMAD_FHA_dom_sf"/>
</dbReference>